<reference evidence="1" key="1">
    <citation type="submission" date="2016-06" db="UniProtKB">
        <authorList>
            <consortium name="WormBaseParasite"/>
        </authorList>
    </citation>
    <scope>IDENTIFICATION</scope>
</reference>
<protein>
    <submittedName>
        <fullName evidence="1">Uncharacterized protein</fullName>
    </submittedName>
</protein>
<evidence type="ECO:0000313" key="1">
    <source>
        <dbReference type="WBParaSite" id="SCUD_0001614201-mRNA-1"/>
    </source>
</evidence>
<organism evidence="1">
    <name type="scientific">Schistosoma curassoni</name>
    <dbReference type="NCBI Taxonomy" id="6186"/>
    <lineage>
        <taxon>Eukaryota</taxon>
        <taxon>Metazoa</taxon>
        <taxon>Spiralia</taxon>
        <taxon>Lophotrochozoa</taxon>
        <taxon>Platyhelminthes</taxon>
        <taxon>Trematoda</taxon>
        <taxon>Digenea</taxon>
        <taxon>Strigeidida</taxon>
        <taxon>Schistosomatoidea</taxon>
        <taxon>Schistosomatidae</taxon>
        <taxon>Schistosoma</taxon>
    </lineage>
</organism>
<sequence>MINGSFTIQWSSMQYTYRCKLINIQWTKINFPIFHRICFIRRPMNDVNMIKIFICSI</sequence>
<accession>A0A183KM69</accession>
<dbReference type="WBParaSite" id="SCUD_0001614201-mRNA-1">
    <property type="protein sequence ID" value="SCUD_0001614201-mRNA-1"/>
    <property type="gene ID" value="SCUD_0001614201"/>
</dbReference>
<proteinExistence type="predicted"/>
<name>A0A183KM69_9TREM</name>
<dbReference type="AlphaFoldDB" id="A0A183KM69"/>